<dbReference type="SUPFAM" id="SSF54897">
    <property type="entry name" value="Protease propeptides/inhibitors"/>
    <property type="match status" value="1"/>
</dbReference>
<dbReference type="PROSITE" id="PS51892">
    <property type="entry name" value="SUBTILASE"/>
    <property type="match status" value="1"/>
</dbReference>
<dbReference type="OrthoDB" id="206201at2759"/>
<dbReference type="PROSITE" id="PS00138">
    <property type="entry name" value="SUBTILASE_SER"/>
    <property type="match status" value="1"/>
</dbReference>
<dbReference type="PANTHER" id="PTHR43806">
    <property type="entry name" value="PEPTIDASE S8"/>
    <property type="match status" value="1"/>
</dbReference>
<dbReference type="PANTHER" id="PTHR43806:SF58">
    <property type="entry name" value="ALKALINE PROTEASE 1-RELATED"/>
    <property type="match status" value="1"/>
</dbReference>
<dbReference type="Pfam" id="PF05922">
    <property type="entry name" value="Inhibitor_I9"/>
    <property type="match status" value="1"/>
</dbReference>
<evidence type="ECO:0000256" key="5">
    <source>
        <dbReference type="PROSITE-ProRule" id="PRU01240"/>
    </source>
</evidence>
<dbReference type="KEGG" id="spu:590907"/>
<feature type="active site" description="Charge relay system" evidence="5">
    <location>
        <position position="132"/>
    </location>
</feature>
<dbReference type="GO" id="GO:0004252">
    <property type="term" value="F:serine-type endopeptidase activity"/>
    <property type="evidence" value="ECO:0000318"/>
    <property type="project" value="GO_Central"/>
</dbReference>
<evidence type="ECO:0000313" key="11">
    <source>
        <dbReference type="Proteomes" id="UP000007110"/>
    </source>
</evidence>
<dbReference type="PRINTS" id="PR00723">
    <property type="entry name" value="SUBTILISIN"/>
</dbReference>
<evidence type="ECO:0000256" key="6">
    <source>
        <dbReference type="RuleBase" id="RU003355"/>
    </source>
</evidence>
<protein>
    <submittedName>
        <fullName evidence="10">Uncharacterized protein</fullName>
    </submittedName>
</protein>
<feature type="active site" description="Charge relay system" evidence="5">
    <location>
        <position position="319"/>
    </location>
</feature>
<dbReference type="Proteomes" id="UP000007110">
    <property type="component" value="Unassembled WGS sequence"/>
</dbReference>
<feature type="active site" description="Charge relay system" evidence="5">
    <location>
        <position position="166"/>
    </location>
</feature>
<dbReference type="Pfam" id="PF00082">
    <property type="entry name" value="Peptidase_S8"/>
    <property type="match status" value="1"/>
</dbReference>
<keyword evidence="3 5" id="KW-0378">Hydrolase</keyword>
<evidence type="ECO:0000256" key="2">
    <source>
        <dbReference type="ARBA" id="ARBA00022670"/>
    </source>
</evidence>
<keyword evidence="4 5" id="KW-0720">Serine protease</keyword>
<evidence type="ECO:0000256" key="3">
    <source>
        <dbReference type="ARBA" id="ARBA00022801"/>
    </source>
</evidence>
<dbReference type="Gene3D" id="3.40.50.200">
    <property type="entry name" value="Peptidase S8/S53 domain"/>
    <property type="match status" value="1"/>
</dbReference>
<dbReference type="GO" id="GO:0005615">
    <property type="term" value="C:extracellular space"/>
    <property type="evidence" value="ECO:0000318"/>
    <property type="project" value="GO_Central"/>
</dbReference>
<dbReference type="InterPro" id="IPR022398">
    <property type="entry name" value="Peptidase_S8_His-AS"/>
</dbReference>
<dbReference type="PROSITE" id="PS00136">
    <property type="entry name" value="SUBTILASE_ASP"/>
    <property type="match status" value="1"/>
</dbReference>
<dbReference type="PROSITE" id="PS00137">
    <property type="entry name" value="SUBTILASE_HIS"/>
    <property type="match status" value="1"/>
</dbReference>
<dbReference type="RefSeq" id="XP_030829165.1">
    <property type="nucleotide sequence ID" value="XM_030973305.1"/>
</dbReference>
<feature type="domain" description="Inhibitor I9" evidence="9">
    <location>
        <begin position="52"/>
        <end position="95"/>
    </location>
</feature>
<dbReference type="InterPro" id="IPR023827">
    <property type="entry name" value="Peptidase_S8_Asp-AS"/>
</dbReference>
<dbReference type="OMA" id="TGINKAH"/>
<evidence type="ECO:0000256" key="4">
    <source>
        <dbReference type="ARBA" id="ARBA00022825"/>
    </source>
</evidence>
<dbReference type="InParanoid" id="A0A7M7N162"/>
<dbReference type="InterPro" id="IPR000209">
    <property type="entry name" value="Peptidase_S8/S53_dom"/>
</dbReference>
<keyword evidence="11" id="KW-1185">Reference proteome</keyword>
<dbReference type="FunFam" id="3.40.50.200:FF:000014">
    <property type="entry name" value="Proteinase K"/>
    <property type="match status" value="1"/>
</dbReference>
<dbReference type="GO" id="GO:0006508">
    <property type="term" value="P:proteolysis"/>
    <property type="evidence" value="ECO:0007669"/>
    <property type="project" value="UniProtKB-KW"/>
</dbReference>
<dbReference type="InterPro" id="IPR050131">
    <property type="entry name" value="Peptidase_S8_subtilisin-like"/>
</dbReference>
<keyword evidence="2 5" id="KW-0645">Protease</keyword>
<dbReference type="FunFam" id="3.30.70.80:FF:000016">
    <property type="entry name" value="Uncharacterized protein"/>
    <property type="match status" value="1"/>
</dbReference>
<dbReference type="EnsemblMetazoa" id="XM_030973305">
    <property type="protein sequence ID" value="XP_030829165"/>
    <property type="gene ID" value="LOC590907"/>
</dbReference>
<dbReference type="InterPro" id="IPR010259">
    <property type="entry name" value="S8pro/Inhibitor_I9"/>
</dbReference>
<dbReference type="AlphaFoldDB" id="A0A7M7N162"/>
<evidence type="ECO:0000259" key="8">
    <source>
        <dbReference type="Pfam" id="PF00082"/>
    </source>
</evidence>
<accession>A0A7M7N162</accession>
<feature type="domain" description="Peptidase S8/S53" evidence="8">
    <location>
        <begin position="127"/>
        <end position="344"/>
    </location>
</feature>
<feature type="signal peptide" evidence="7">
    <location>
        <begin position="1"/>
        <end position="15"/>
    </location>
</feature>
<dbReference type="InterPro" id="IPR023828">
    <property type="entry name" value="Peptidase_S8_Ser-AS"/>
</dbReference>
<evidence type="ECO:0000256" key="1">
    <source>
        <dbReference type="ARBA" id="ARBA00011073"/>
    </source>
</evidence>
<reference evidence="11" key="1">
    <citation type="submission" date="2015-02" db="EMBL/GenBank/DDBJ databases">
        <title>Genome sequencing for Strongylocentrotus purpuratus.</title>
        <authorList>
            <person name="Murali S."/>
            <person name="Liu Y."/>
            <person name="Vee V."/>
            <person name="English A."/>
            <person name="Wang M."/>
            <person name="Skinner E."/>
            <person name="Han Y."/>
            <person name="Muzny D.M."/>
            <person name="Worley K.C."/>
            <person name="Gibbs R.A."/>
        </authorList>
    </citation>
    <scope>NUCLEOTIDE SEQUENCE</scope>
</reference>
<dbReference type="InterPro" id="IPR036852">
    <property type="entry name" value="Peptidase_S8/S53_dom_sf"/>
</dbReference>
<dbReference type="Gene3D" id="3.30.70.80">
    <property type="entry name" value="Peptidase S8 propeptide/proteinase inhibitor I9"/>
    <property type="match status" value="1"/>
</dbReference>
<dbReference type="SUPFAM" id="SSF52743">
    <property type="entry name" value="Subtilisin-like"/>
    <property type="match status" value="1"/>
</dbReference>
<evidence type="ECO:0000259" key="9">
    <source>
        <dbReference type="Pfam" id="PF05922"/>
    </source>
</evidence>
<dbReference type="GeneID" id="590907"/>
<dbReference type="InterPro" id="IPR037045">
    <property type="entry name" value="S8pro/Inhibitor_I9_sf"/>
</dbReference>
<dbReference type="FunCoup" id="A0A7M7N162">
    <property type="interactions" value="14"/>
</dbReference>
<dbReference type="CDD" id="cd04077">
    <property type="entry name" value="Peptidases_S8_PCSK9_ProteinaseK_like"/>
    <property type="match status" value="1"/>
</dbReference>
<sequence>MRVFITLLLVAVASAELAPLLKNTEPIPGKYIIKLKDGFNVDDTASRVRLSGGHVRHIYKAVIKGLAAELTDTVLDAVRNLPAVEYVEEDGVYRTQDVTWGLDRIDQRFLPLDNSFDPLGDGGYYYTVYVLDTGIRDTHNEFDGRADHIEDVNFAGDGKNYECNGHGTHCAGTVGSRNYGVAKSVQIKGVKVLSCEGYGSVSGIVAGCEYVMGIATKGYSVVSMSIGGGYSASFNAAIDALYNAQIPAVVSAGNDNRDACLQSPASAEYAITVGATDVNDKRSSFSNYGSCVDIFAPGTYIESTWYTSDTSTYFMSGTSMACPHVAGAVTLFGNLFNMFNRASMDKLSDLGQDSPNSLLYVGHDSAE</sequence>
<organism evidence="10 11">
    <name type="scientific">Strongylocentrotus purpuratus</name>
    <name type="common">Purple sea urchin</name>
    <dbReference type="NCBI Taxonomy" id="7668"/>
    <lineage>
        <taxon>Eukaryota</taxon>
        <taxon>Metazoa</taxon>
        <taxon>Echinodermata</taxon>
        <taxon>Eleutherozoa</taxon>
        <taxon>Echinozoa</taxon>
        <taxon>Echinoidea</taxon>
        <taxon>Euechinoidea</taxon>
        <taxon>Echinacea</taxon>
        <taxon>Camarodonta</taxon>
        <taxon>Echinidea</taxon>
        <taxon>Strongylocentrotidae</taxon>
        <taxon>Strongylocentrotus</taxon>
    </lineage>
</organism>
<comment type="similarity">
    <text evidence="1 5 6">Belongs to the peptidase S8 family.</text>
</comment>
<dbReference type="InterPro" id="IPR015500">
    <property type="entry name" value="Peptidase_S8_subtilisin-rel"/>
</dbReference>
<proteinExistence type="inferred from homology"/>
<evidence type="ECO:0000256" key="7">
    <source>
        <dbReference type="SAM" id="SignalP"/>
    </source>
</evidence>
<keyword evidence="7" id="KW-0732">Signal</keyword>
<evidence type="ECO:0000313" key="10">
    <source>
        <dbReference type="EnsemblMetazoa" id="XP_030829165"/>
    </source>
</evidence>
<dbReference type="InterPro" id="IPR034193">
    <property type="entry name" value="PCSK9_ProteinaseK-like"/>
</dbReference>
<reference evidence="10" key="2">
    <citation type="submission" date="2021-01" db="UniProtKB">
        <authorList>
            <consortium name="EnsemblMetazoa"/>
        </authorList>
    </citation>
    <scope>IDENTIFICATION</scope>
</reference>
<feature type="chain" id="PRO_5029602232" evidence="7">
    <location>
        <begin position="16"/>
        <end position="367"/>
    </location>
</feature>
<name>A0A7M7N162_STRPU</name>